<dbReference type="PANTHER" id="PTHR34138:SF1">
    <property type="entry name" value="CELL SHAPE-DETERMINING PROTEIN MREC"/>
    <property type="match status" value="1"/>
</dbReference>
<organism evidence="8 9">
    <name type="scientific">Sporolactobacillus shoreae</name>
    <dbReference type="NCBI Taxonomy" id="1465501"/>
    <lineage>
        <taxon>Bacteria</taxon>
        <taxon>Bacillati</taxon>
        <taxon>Bacillota</taxon>
        <taxon>Bacilli</taxon>
        <taxon>Bacillales</taxon>
        <taxon>Sporolactobacillaceae</taxon>
        <taxon>Sporolactobacillus</taxon>
    </lineage>
</organism>
<dbReference type="PANTHER" id="PTHR34138">
    <property type="entry name" value="CELL SHAPE-DETERMINING PROTEIN MREC"/>
    <property type="match status" value="1"/>
</dbReference>
<keyword evidence="6" id="KW-0175">Coiled coil</keyword>
<evidence type="ECO:0000313" key="9">
    <source>
        <dbReference type="Proteomes" id="UP000298347"/>
    </source>
</evidence>
<dbReference type="Gene3D" id="2.40.10.350">
    <property type="entry name" value="Rod shape-determining protein MreC, domain 2"/>
    <property type="match status" value="1"/>
</dbReference>
<reference evidence="8 9" key="1">
    <citation type="journal article" date="2015" name="Int. J. Syst. Evol. Microbiol.">
        <title>Sporolactobacillus shoreae sp. nov. and Sporolactobacillus spathodeae sp. nov., two spore-forming lactic acid bacteria isolated from tree barks in Thailand.</title>
        <authorList>
            <person name="Thamacharoensuk T."/>
            <person name="Kitahara M."/>
            <person name="Ohkuma M."/>
            <person name="Thongchul N."/>
            <person name="Tanasupawat S."/>
        </authorList>
    </citation>
    <scope>NUCLEOTIDE SEQUENCE [LARGE SCALE GENOMIC DNA]</scope>
    <source>
        <strain evidence="8 9">BK92</strain>
    </source>
</reference>
<proteinExistence type="inferred from homology"/>
<dbReference type="InterPro" id="IPR042175">
    <property type="entry name" value="Cell/Rod_MreC_2"/>
</dbReference>
<dbReference type="OrthoDB" id="9792313at2"/>
<dbReference type="GO" id="GO:0008360">
    <property type="term" value="P:regulation of cell shape"/>
    <property type="evidence" value="ECO:0007669"/>
    <property type="project" value="UniProtKB-KW"/>
</dbReference>
<evidence type="ECO:0000256" key="4">
    <source>
        <dbReference type="ARBA" id="ARBA00032089"/>
    </source>
</evidence>
<feature type="coiled-coil region" evidence="6">
    <location>
        <begin position="69"/>
        <end position="106"/>
    </location>
</feature>
<feature type="domain" description="Rod shape-determining protein MreC beta-barrel core" evidence="7">
    <location>
        <begin position="125"/>
        <end position="274"/>
    </location>
</feature>
<dbReference type="Gene3D" id="2.40.10.340">
    <property type="entry name" value="Rod shape-determining protein MreC, domain 1"/>
    <property type="match status" value="1"/>
</dbReference>
<dbReference type="NCBIfam" id="TIGR00219">
    <property type="entry name" value="mreC"/>
    <property type="match status" value="1"/>
</dbReference>
<evidence type="ECO:0000256" key="5">
    <source>
        <dbReference type="PIRNR" id="PIRNR038471"/>
    </source>
</evidence>
<dbReference type="InterPro" id="IPR007221">
    <property type="entry name" value="MreC"/>
</dbReference>
<evidence type="ECO:0000256" key="6">
    <source>
        <dbReference type="SAM" id="Coils"/>
    </source>
</evidence>
<dbReference type="InterPro" id="IPR055342">
    <property type="entry name" value="MreC_beta-barrel_core"/>
</dbReference>
<sequence length="285" mass="31287">MPSFFSNKKLILLLTSLIVLIALISYSLRQGNRSSWPEQFAQDSVGLFQYVLNVPAQYAAGFFQNVSDIKNAYEENKKLKANLENYARVEQQNRDLSARYNQMRRLLNIEKDPNLLSYKKYAAEVISRAPDQWNQLMTVDKGSVNGIKTGMPVVTADGLVGTISQVGNFSSKVSLISNQQNVNQISAIIQNTRTYGMIEGYDPNRGTLLFQKIPIKANLKKGQIVTTSGLSGMYPPGLMIGTITSVSTDPYGLTQAAEVKPSANLNDIIYVMIIDKSAAATGTGG</sequence>
<dbReference type="PIRSF" id="PIRSF038471">
    <property type="entry name" value="MreC"/>
    <property type="match status" value="1"/>
</dbReference>
<gene>
    <name evidence="8" type="primary">mreC</name>
    <name evidence="8" type="ORF">E4665_03940</name>
</gene>
<dbReference type="AlphaFoldDB" id="A0A4Z0GS58"/>
<dbReference type="GO" id="GO:0005886">
    <property type="term" value="C:plasma membrane"/>
    <property type="evidence" value="ECO:0007669"/>
    <property type="project" value="TreeGrafter"/>
</dbReference>
<evidence type="ECO:0000256" key="2">
    <source>
        <dbReference type="ARBA" id="ARBA00013855"/>
    </source>
</evidence>
<comment type="caution">
    <text evidence="8">The sequence shown here is derived from an EMBL/GenBank/DDBJ whole genome shotgun (WGS) entry which is preliminary data.</text>
</comment>
<comment type="function">
    <text evidence="5">Involved in formation and maintenance of cell shape.</text>
</comment>
<comment type="similarity">
    <text evidence="1 5">Belongs to the MreC family.</text>
</comment>
<dbReference type="EMBL" id="SRJD01000003">
    <property type="protein sequence ID" value="TGA99485.1"/>
    <property type="molecule type" value="Genomic_DNA"/>
</dbReference>
<evidence type="ECO:0000256" key="3">
    <source>
        <dbReference type="ARBA" id="ARBA00022960"/>
    </source>
</evidence>
<dbReference type="InterPro" id="IPR042177">
    <property type="entry name" value="Cell/Rod_1"/>
</dbReference>
<keyword evidence="9" id="KW-1185">Reference proteome</keyword>
<evidence type="ECO:0000259" key="7">
    <source>
        <dbReference type="Pfam" id="PF04085"/>
    </source>
</evidence>
<keyword evidence="3 5" id="KW-0133">Cell shape</keyword>
<protein>
    <recommendedName>
        <fullName evidence="2 5">Cell shape-determining protein MreC</fullName>
    </recommendedName>
    <alternativeName>
        <fullName evidence="4 5">Cell shape protein MreC</fullName>
    </alternativeName>
</protein>
<dbReference type="Proteomes" id="UP000298347">
    <property type="component" value="Unassembled WGS sequence"/>
</dbReference>
<name>A0A4Z0GS58_9BACL</name>
<dbReference type="Pfam" id="PF04085">
    <property type="entry name" value="MreC"/>
    <property type="match status" value="1"/>
</dbReference>
<dbReference type="RefSeq" id="WP_135347508.1">
    <property type="nucleotide sequence ID" value="NZ_SRJD01000003.1"/>
</dbReference>
<accession>A0A4Z0GS58</accession>
<evidence type="ECO:0000256" key="1">
    <source>
        <dbReference type="ARBA" id="ARBA00009369"/>
    </source>
</evidence>
<evidence type="ECO:0000313" key="8">
    <source>
        <dbReference type="EMBL" id="TGA99485.1"/>
    </source>
</evidence>